<evidence type="ECO:0000313" key="2">
    <source>
        <dbReference type="EMBL" id="MFI5677697.1"/>
    </source>
</evidence>
<keyword evidence="3" id="KW-1185">Reference proteome</keyword>
<accession>A0ABW7Y5R3</accession>
<dbReference type="RefSeq" id="WP_398658324.1">
    <property type="nucleotide sequence ID" value="NZ_JBITDC010000008.1"/>
</dbReference>
<comment type="caution">
    <text evidence="2">The sequence shown here is derived from an EMBL/GenBank/DDBJ whole genome shotgun (WGS) entry which is preliminary data.</text>
</comment>
<evidence type="ECO:0000313" key="3">
    <source>
        <dbReference type="Proteomes" id="UP001612415"/>
    </source>
</evidence>
<name>A0ABW7Y5R3_STRCE</name>
<dbReference type="Proteomes" id="UP001612415">
    <property type="component" value="Unassembled WGS sequence"/>
</dbReference>
<evidence type="ECO:0000256" key="1">
    <source>
        <dbReference type="SAM" id="MobiDB-lite"/>
    </source>
</evidence>
<sequence>MGHPDQARHDPADAQEQSSGAVVHDRRWSGELRGSLRCPAALLVLLLVDLVAGDAPRRPVPAPGPRSERAGCPPGARCGNADPDSTGTHDGPAVAGNRRTS</sequence>
<protein>
    <recommendedName>
        <fullName evidence="4">Secreted protein</fullName>
    </recommendedName>
</protein>
<feature type="region of interest" description="Disordered" evidence="1">
    <location>
        <begin position="1"/>
        <end position="25"/>
    </location>
</feature>
<organism evidence="2 3">
    <name type="scientific">Streptomyces cellulosae</name>
    <dbReference type="NCBI Taxonomy" id="1968"/>
    <lineage>
        <taxon>Bacteria</taxon>
        <taxon>Bacillati</taxon>
        <taxon>Actinomycetota</taxon>
        <taxon>Actinomycetes</taxon>
        <taxon>Kitasatosporales</taxon>
        <taxon>Streptomycetaceae</taxon>
        <taxon>Streptomyces</taxon>
    </lineage>
</organism>
<feature type="compositionally biased region" description="Basic and acidic residues" evidence="1">
    <location>
        <begin position="1"/>
        <end position="12"/>
    </location>
</feature>
<dbReference type="EMBL" id="JBITDC010000008">
    <property type="protein sequence ID" value="MFI5677697.1"/>
    <property type="molecule type" value="Genomic_DNA"/>
</dbReference>
<proteinExistence type="predicted"/>
<reference evidence="2 3" key="1">
    <citation type="submission" date="2024-10" db="EMBL/GenBank/DDBJ databases">
        <title>The Natural Products Discovery Center: Release of the First 8490 Sequenced Strains for Exploring Actinobacteria Biosynthetic Diversity.</title>
        <authorList>
            <person name="Kalkreuter E."/>
            <person name="Kautsar S.A."/>
            <person name="Yang D."/>
            <person name="Bader C.D."/>
            <person name="Teijaro C.N."/>
            <person name="Fluegel L."/>
            <person name="Davis C.M."/>
            <person name="Simpson J.R."/>
            <person name="Lauterbach L."/>
            <person name="Steele A.D."/>
            <person name="Gui C."/>
            <person name="Meng S."/>
            <person name="Li G."/>
            <person name="Viehrig K."/>
            <person name="Ye F."/>
            <person name="Su P."/>
            <person name="Kiefer A.F."/>
            <person name="Nichols A."/>
            <person name="Cepeda A.J."/>
            <person name="Yan W."/>
            <person name="Fan B."/>
            <person name="Jiang Y."/>
            <person name="Adhikari A."/>
            <person name="Zheng C.-J."/>
            <person name="Schuster L."/>
            <person name="Cowan T.M."/>
            <person name="Smanski M.J."/>
            <person name="Chevrette M.G."/>
            <person name="De Carvalho L.P.S."/>
            <person name="Shen B."/>
        </authorList>
    </citation>
    <scope>NUCLEOTIDE SEQUENCE [LARGE SCALE GENOMIC DNA]</scope>
    <source>
        <strain evidence="2 3">NPDC051599</strain>
    </source>
</reference>
<evidence type="ECO:0008006" key="4">
    <source>
        <dbReference type="Google" id="ProtNLM"/>
    </source>
</evidence>
<gene>
    <name evidence="2" type="ORF">ACIA8P_24000</name>
</gene>
<feature type="region of interest" description="Disordered" evidence="1">
    <location>
        <begin position="54"/>
        <end position="101"/>
    </location>
</feature>